<dbReference type="Pfam" id="PF05833">
    <property type="entry name" value="NFACT_N"/>
    <property type="match status" value="2"/>
</dbReference>
<feature type="region of interest" description="Disordered" evidence="1">
    <location>
        <begin position="334"/>
        <end position="357"/>
    </location>
</feature>
<dbReference type="Proteomes" id="UP001162891">
    <property type="component" value="Chromosome"/>
</dbReference>
<keyword evidence="4" id="KW-1185">Reference proteome</keyword>
<sequence>MSLTAREIADVVSELGPLVGARVDQVRVHAERALTLELFGAGGEARLLLSAEPDLTRLHVVARRPTAPETPFAFQAVLRRELEGARLAGIEAWPGDRVVALRFDRSAGPIRLVAELTGRHGNVFLVGDDGIIRASAGRNLSERRRLVRGQPYVPPTLPGGGEAAQARQRFTPVEGAPFPLSAAIDAEYRAREEERLVAEGRRRLREPVRAAIARAGRALVKLADEAARVPAAEGDRRAADLLKANLRLVRRGAREVTVTEWTEEGPREVRVAIDPALTPLANMERYYRRYRRIVDSAARVAARDAEVRTRIERLRALLAAIDAAALADLPRLEKDARKQGAGPRPAPAARRRDDEPAAPYRTFRSLAGLAILVGKGAAENDRLTVRVAKGNDVWLHARGHKGAHVVVRIEKGRPPDGETLLDAAHLAAHFSDARGEPQVDVAYTRAKYVKKPKGAAPGAVSYSQEKVIGLRIETARIERLLAEEEGEQAG</sequence>
<feature type="domain" description="NFACT RNA-binding" evidence="2">
    <location>
        <begin position="361"/>
        <end position="460"/>
    </location>
</feature>
<dbReference type="Pfam" id="PF05670">
    <property type="entry name" value="NFACT-R_1"/>
    <property type="match status" value="1"/>
</dbReference>
<name>A0ABN6MVJ3_9BACT</name>
<dbReference type="PANTHER" id="PTHR15239:SF6">
    <property type="entry name" value="RIBOSOME QUALITY CONTROL COMPLEX SUBUNIT NEMF"/>
    <property type="match status" value="1"/>
</dbReference>
<organism evidence="3 4">
    <name type="scientific">Anaeromyxobacter oryzae</name>
    <dbReference type="NCBI Taxonomy" id="2918170"/>
    <lineage>
        <taxon>Bacteria</taxon>
        <taxon>Pseudomonadati</taxon>
        <taxon>Myxococcota</taxon>
        <taxon>Myxococcia</taxon>
        <taxon>Myxococcales</taxon>
        <taxon>Cystobacterineae</taxon>
        <taxon>Anaeromyxobacteraceae</taxon>
        <taxon>Anaeromyxobacter</taxon>
    </lineage>
</organism>
<dbReference type="InterPro" id="IPR051608">
    <property type="entry name" value="RQC_Subunit_NEMF"/>
</dbReference>
<evidence type="ECO:0000313" key="4">
    <source>
        <dbReference type="Proteomes" id="UP001162891"/>
    </source>
</evidence>
<accession>A0ABN6MVJ3</accession>
<dbReference type="EMBL" id="AP025591">
    <property type="protein sequence ID" value="BDG03705.1"/>
    <property type="molecule type" value="Genomic_DNA"/>
</dbReference>
<dbReference type="Gene3D" id="2.30.310.10">
    <property type="entry name" value="ibrinogen binding protein from staphylococcus aureus domain"/>
    <property type="match status" value="1"/>
</dbReference>
<evidence type="ECO:0000256" key="1">
    <source>
        <dbReference type="SAM" id="MobiDB-lite"/>
    </source>
</evidence>
<dbReference type="InterPro" id="IPR008532">
    <property type="entry name" value="NFACT_RNA-bd"/>
</dbReference>
<dbReference type="PANTHER" id="PTHR15239">
    <property type="entry name" value="NUCLEAR EXPORT MEDIATOR FACTOR NEMF"/>
    <property type="match status" value="1"/>
</dbReference>
<dbReference type="RefSeq" id="WP_248361937.1">
    <property type="nucleotide sequence ID" value="NZ_AP025591.1"/>
</dbReference>
<reference evidence="4" key="1">
    <citation type="journal article" date="2022" name="Int. J. Syst. Evol. Microbiol.">
        <title>Anaeromyxobacter oryzae sp. nov., Anaeromyxobacter diazotrophicus sp. nov. and Anaeromyxobacter paludicola sp. nov., isolated from paddy soils.</title>
        <authorList>
            <person name="Itoh H."/>
            <person name="Xu Z."/>
            <person name="Mise K."/>
            <person name="Masuda Y."/>
            <person name="Ushijima N."/>
            <person name="Hayakawa C."/>
            <person name="Shiratori Y."/>
            <person name="Senoo K."/>
        </authorList>
    </citation>
    <scope>NUCLEOTIDE SEQUENCE [LARGE SCALE GENOMIC DNA]</scope>
    <source>
        <strain evidence="4">Red232</strain>
    </source>
</reference>
<evidence type="ECO:0000259" key="2">
    <source>
        <dbReference type="Pfam" id="PF05670"/>
    </source>
</evidence>
<gene>
    <name evidence="3" type="ORF">AMOR_27010</name>
</gene>
<protein>
    <recommendedName>
        <fullName evidence="2">NFACT RNA-binding domain-containing protein</fullName>
    </recommendedName>
</protein>
<proteinExistence type="predicted"/>
<evidence type="ECO:0000313" key="3">
    <source>
        <dbReference type="EMBL" id="BDG03705.1"/>
    </source>
</evidence>